<gene>
    <name evidence="1" type="ORF">LCOR_00559.1</name>
</gene>
<dbReference type="Proteomes" id="UP000027586">
    <property type="component" value="Unassembled WGS sequence"/>
</dbReference>
<dbReference type="EMBL" id="CBTN010000002">
    <property type="protein sequence ID" value="CDH48788.1"/>
    <property type="molecule type" value="Genomic_DNA"/>
</dbReference>
<reference evidence="1" key="1">
    <citation type="submission" date="2013-08" db="EMBL/GenBank/DDBJ databases">
        <title>Gene expansion shapes genome architecture in the human pathogen Lichtheimia corymbifera: an evolutionary genomics analysis in the ancient terrestrial Mucorales (Mucoromycotina).</title>
        <authorList>
            <person name="Schwartze V.U."/>
            <person name="Winter S."/>
            <person name="Shelest E."/>
            <person name="Marcet-Houben M."/>
            <person name="Horn F."/>
            <person name="Wehner S."/>
            <person name="Hoffmann K."/>
            <person name="Riege K."/>
            <person name="Sammeth M."/>
            <person name="Nowrousian M."/>
            <person name="Valiante V."/>
            <person name="Linde J."/>
            <person name="Jacobsen I.D."/>
            <person name="Marz M."/>
            <person name="Brakhage A.A."/>
            <person name="Gabaldon T."/>
            <person name="Bocker S."/>
            <person name="Voigt K."/>
        </authorList>
    </citation>
    <scope>NUCLEOTIDE SEQUENCE [LARGE SCALE GENOMIC DNA]</scope>
    <source>
        <strain evidence="1">FSU 9682</strain>
    </source>
</reference>
<name>A0A068RF42_9FUNG</name>
<dbReference type="AlphaFoldDB" id="A0A068RF42"/>
<protein>
    <submittedName>
        <fullName evidence="1">Uncharacterized protein</fullName>
    </submittedName>
</protein>
<organism evidence="1 2">
    <name type="scientific">Lichtheimia corymbifera JMRC:FSU:9682</name>
    <dbReference type="NCBI Taxonomy" id="1263082"/>
    <lineage>
        <taxon>Eukaryota</taxon>
        <taxon>Fungi</taxon>
        <taxon>Fungi incertae sedis</taxon>
        <taxon>Mucoromycota</taxon>
        <taxon>Mucoromycotina</taxon>
        <taxon>Mucoromycetes</taxon>
        <taxon>Mucorales</taxon>
        <taxon>Lichtheimiaceae</taxon>
        <taxon>Lichtheimia</taxon>
    </lineage>
</organism>
<proteinExistence type="predicted"/>
<sequence length="115" mass="13382">MTKKGLTNSRMEREHASIDHMAVFNQHGGFDGWMQSSAVMRYCFDYLARRHQERSRGYGEDADGLDVIDEMDYTLTKGALQPWVLLEYSSQCMQQLFRNRGWRMFMTAAAKNTVT</sequence>
<evidence type="ECO:0000313" key="1">
    <source>
        <dbReference type="EMBL" id="CDH48788.1"/>
    </source>
</evidence>
<evidence type="ECO:0000313" key="2">
    <source>
        <dbReference type="Proteomes" id="UP000027586"/>
    </source>
</evidence>
<keyword evidence="2" id="KW-1185">Reference proteome</keyword>
<accession>A0A068RF42</accession>
<dbReference type="VEuPathDB" id="FungiDB:LCOR_00559.1"/>
<comment type="caution">
    <text evidence="1">The sequence shown here is derived from an EMBL/GenBank/DDBJ whole genome shotgun (WGS) entry which is preliminary data.</text>
</comment>